<dbReference type="OrthoDB" id="2195422at2759"/>
<evidence type="ECO:0000313" key="2">
    <source>
        <dbReference type="Proteomes" id="UP000053780"/>
    </source>
</evidence>
<organism evidence="1 2">
    <name type="scientific">Vairimorpha apis BRL 01</name>
    <dbReference type="NCBI Taxonomy" id="1037528"/>
    <lineage>
        <taxon>Eukaryota</taxon>
        <taxon>Fungi</taxon>
        <taxon>Fungi incertae sedis</taxon>
        <taxon>Microsporidia</taxon>
        <taxon>Nosematidae</taxon>
        <taxon>Vairimorpha</taxon>
    </lineage>
</organism>
<accession>T0LCF1</accession>
<name>T0LCF1_9MICR</name>
<dbReference type="Proteomes" id="UP000053780">
    <property type="component" value="Unassembled WGS sequence"/>
</dbReference>
<sequence>MTNQHDKDLLLFMLYKRKEYFRFMKVFKSTKNNCFNIKLAILLNIRDENENEIKILHQNYVKLIRKVKKLSIEPNDFIFNRKKLDEVLCFNEKYCHTVEEVLDTFKKTENIYEWTEQERSKINWQNSIKMWAENRHHTSQHVDNSMIDICIKYLNFEDGWIIFTNMDFVNTKSFIRGLNLCYVAIENLRHCKWKKRLVEVIDNIFLHKSKIDFTFLLETLLSKMATLPVNTLIKLINEVQTNLVNITLKEVHIECIFNYYNLYCYNTRNPEIYKICCQNAIYIYSKWLRSRSSMYIFKKKTDYDTKIYSHMLGICDISKNCDFFYKVCRDILNNDAQINRELCKRLQIFHAKNCQNCDYKKNK</sequence>
<dbReference type="HOGENOM" id="CLU_039747_0_0_1"/>
<dbReference type="VEuPathDB" id="MicrosporidiaDB:NAPIS_ORF00440"/>
<dbReference type="EMBL" id="KE647054">
    <property type="protein sequence ID" value="EQB61993.1"/>
    <property type="molecule type" value="Genomic_DNA"/>
</dbReference>
<proteinExistence type="predicted"/>
<gene>
    <name evidence="1" type="ORF">NAPIS_ORF00440</name>
</gene>
<protein>
    <submittedName>
        <fullName evidence="1">Uncharacterized protein</fullName>
    </submittedName>
</protein>
<reference evidence="1 2" key="1">
    <citation type="journal article" date="2013" name="BMC Genomics">
        <title>Genome sequencing and comparative genomics of honey bee microsporidia, Nosema apis reveal novel insights into host-parasite interactions.</title>
        <authorList>
            <person name="Chen Yp."/>
            <person name="Pettis J.S."/>
            <person name="Zhao Y."/>
            <person name="Liu X."/>
            <person name="Tallon L.J."/>
            <person name="Sadzewicz L.D."/>
            <person name="Li R."/>
            <person name="Zheng H."/>
            <person name="Huang S."/>
            <person name="Zhang X."/>
            <person name="Hamilton M.C."/>
            <person name="Pernal S.F."/>
            <person name="Melathopoulos A.P."/>
            <person name="Yan X."/>
            <person name="Evans J.D."/>
        </authorList>
    </citation>
    <scope>NUCLEOTIDE SEQUENCE [LARGE SCALE GENOMIC DNA]</scope>
    <source>
        <strain evidence="1 2">BRL 01</strain>
    </source>
</reference>
<evidence type="ECO:0000313" key="1">
    <source>
        <dbReference type="EMBL" id="EQB61993.1"/>
    </source>
</evidence>
<dbReference type="AlphaFoldDB" id="T0LCF1"/>
<keyword evidence="2" id="KW-1185">Reference proteome</keyword>